<dbReference type="Gene3D" id="1.10.1330.10">
    <property type="entry name" value="Dockerin domain"/>
    <property type="match status" value="1"/>
</dbReference>
<dbReference type="Proteomes" id="UP000184394">
    <property type="component" value="Unassembled WGS sequence"/>
</dbReference>
<proteinExistence type="predicted"/>
<name>A0A1M7HNH3_RUMFL</name>
<dbReference type="SUPFAM" id="SSF63446">
    <property type="entry name" value="Type I dockerin domain"/>
    <property type="match status" value="1"/>
</dbReference>
<dbReference type="InterPro" id="IPR036439">
    <property type="entry name" value="Dockerin_dom_sf"/>
</dbReference>
<sequence>MRNTKDIADAVFRIRDEYLEQKKKKRIRIEKACATVSAIAAAGLITVGAVNYFSYSQPLKDNEVISFTDATTVLPTETVTTVYNASEHTITYTTAVSETEKKAVTTVSSASKSTSSVITSAVSHTNSNAVSPVIATTAQTADTTVPQIPITTDLSDIDCKEVIRMKVVNVKKYLAALSAAAMASSGAVQMPANAEAMYTPKPFGPLTDAVLYIEDNLDKMDFDGSGKLDIFDSYALFTFMNEPQSLPEGYAARCAAYGDFNKDGAVDTLDTDLLREVCELRYMPEDYGNYIDNTEYLLPANTDPVTHVHRTVSPDAPDELREKLLHNVYVDESYTYGSDENKNSFIDYFFYDLRSHIFPNEYTFDKYNDAYYKRFVENYDADKYSFDINEDGVVDLKDLYDIYIYEVASADEGGPICKEGYFAQFNNVEKIINGQTWIVDDKDNPLRKRLPMSEEFKQHLWDKCEPLYDYVYSSINHYNDDMYLCDQTVFEVIARYIVSNTELDMINMSSLYYVQYHGDLILCDHSLSDSFRDELSWILNKFFNKSDSQNNNIYERKQSEKYHTAIADHDYMHDNDIYRALIDEAKGVLKSGLKNDMFDINKDGEINYLDSYVFELYINDLAKGITAEESILPAVMWNFIDRNVELDNDDIPGTFGDFMLFQAAVGWPFEQPQYKLDIYYLQLLEKKGLVDLSDIRPYIEQLCKDKEAGDVDLDGKLTAVDSCEVLKYYSQMSVEADISPVTEAKMEYLADYNGDGAIDSVDASSILTTYSENSVQK</sequence>
<dbReference type="AlphaFoldDB" id="A0A1M7HNH3"/>
<gene>
    <name evidence="2" type="ORF">SAMN04487860_1032</name>
</gene>
<evidence type="ECO:0000313" key="3">
    <source>
        <dbReference type="Proteomes" id="UP000184394"/>
    </source>
</evidence>
<dbReference type="Pfam" id="PF00404">
    <property type="entry name" value="Dockerin_1"/>
    <property type="match status" value="1"/>
</dbReference>
<reference evidence="2 3" key="1">
    <citation type="submission" date="2016-11" db="EMBL/GenBank/DDBJ databases">
        <authorList>
            <person name="Jaros S."/>
            <person name="Januszkiewicz K."/>
            <person name="Wedrychowicz H."/>
        </authorList>
    </citation>
    <scope>NUCLEOTIDE SEQUENCE [LARGE SCALE GENOMIC DNA]</scope>
    <source>
        <strain evidence="2 3">Y1</strain>
    </source>
</reference>
<evidence type="ECO:0000256" key="1">
    <source>
        <dbReference type="SAM" id="Phobius"/>
    </source>
</evidence>
<dbReference type="RefSeq" id="WP_072948957.1">
    <property type="nucleotide sequence ID" value="NZ_FRCT01000003.1"/>
</dbReference>
<keyword evidence="1" id="KW-0812">Transmembrane</keyword>
<evidence type="ECO:0000313" key="2">
    <source>
        <dbReference type="EMBL" id="SHM30066.1"/>
    </source>
</evidence>
<dbReference type="InterPro" id="IPR002105">
    <property type="entry name" value="Dockerin_1_rpt"/>
</dbReference>
<dbReference type="GO" id="GO:0000272">
    <property type="term" value="P:polysaccharide catabolic process"/>
    <property type="evidence" value="ECO:0007669"/>
    <property type="project" value="InterPro"/>
</dbReference>
<keyword evidence="1" id="KW-1133">Transmembrane helix</keyword>
<dbReference type="GO" id="GO:0004553">
    <property type="term" value="F:hydrolase activity, hydrolyzing O-glycosyl compounds"/>
    <property type="evidence" value="ECO:0007669"/>
    <property type="project" value="InterPro"/>
</dbReference>
<organism evidence="2 3">
    <name type="scientific">Ruminococcus flavefaciens</name>
    <dbReference type="NCBI Taxonomy" id="1265"/>
    <lineage>
        <taxon>Bacteria</taxon>
        <taxon>Bacillati</taxon>
        <taxon>Bacillota</taxon>
        <taxon>Clostridia</taxon>
        <taxon>Eubacteriales</taxon>
        <taxon>Oscillospiraceae</taxon>
        <taxon>Ruminococcus</taxon>
    </lineage>
</organism>
<keyword evidence="1" id="KW-0472">Membrane</keyword>
<dbReference type="PROSITE" id="PS00018">
    <property type="entry name" value="EF_HAND_1"/>
    <property type="match status" value="1"/>
</dbReference>
<protein>
    <recommendedName>
        <fullName evidence="4">Dockerin domain-containing protein</fullName>
    </recommendedName>
</protein>
<feature type="transmembrane region" description="Helical" evidence="1">
    <location>
        <begin position="32"/>
        <end position="53"/>
    </location>
</feature>
<dbReference type="OrthoDB" id="1817974at2"/>
<evidence type="ECO:0008006" key="4">
    <source>
        <dbReference type="Google" id="ProtNLM"/>
    </source>
</evidence>
<dbReference type="EMBL" id="FRCT01000003">
    <property type="protein sequence ID" value="SHM30066.1"/>
    <property type="molecule type" value="Genomic_DNA"/>
</dbReference>
<accession>A0A1M7HNH3</accession>
<dbReference type="InterPro" id="IPR018247">
    <property type="entry name" value="EF_Hand_1_Ca_BS"/>
</dbReference>